<dbReference type="PATRIC" id="fig|1121022.4.peg.4833"/>
<sequence length="155" mass="17224">ELNFLHKSASGLIKEFGNIQLDTNKLTDNIDKNQLVLLAALRELKKTGQNILLDGHFSLISKEGTITPIGVEVFSDMSLDHIILISEPETVIRERIYSRDGIDVKYNIEDLLNSEKEHAKKVASYLGIGLIELNSPSKEAFIATLKKLSTRSSCA</sequence>
<dbReference type="EMBL" id="AWGB01000164">
    <property type="protein sequence ID" value="ESQ74952.1"/>
    <property type="molecule type" value="Genomic_DNA"/>
</dbReference>
<dbReference type="Pfam" id="PF13207">
    <property type="entry name" value="AAA_17"/>
    <property type="match status" value="1"/>
</dbReference>
<name>V4MZT5_9CAUL</name>
<feature type="non-terminal residue" evidence="1">
    <location>
        <position position="1"/>
    </location>
</feature>
<protein>
    <recommendedName>
        <fullName evidence="3">Adenylate kinase</fullName>
    </recommendedName>
</protein>
<organism evidence="1 2">
    <name type="scientific">Asticcacaulis benevestitus DSM 16100 = ATCC BAA-896</name>
    <dbReference type="NCBI Taxonomy" id="1121022"/>
    <lineage>
        <taxon>Bacteria</taxon>
        <taxon>Pseudomonadati</taxon>
        <taxon>Pseudomonadota</taxon>
        <taxon>Alphaproteobacteria</taxon>
        <taxon>Caulobacterales</taxon>
        <taxon>Caulobacteraceae</taxon>
        <taxon>Asticcacaulis</taxon>
    </lineage>
</organism>
<evidence type="ECO:0000313" key="1">
    <source>
        <dbReference type="EMBL" id="ESQ74952.1"/>
    </source>
</evidence>
<comment type="caution">
    <text evidence="1">The sequence shown here is derived from an EMBL/GenBank/DDBJ whole genome shotgun (WGS) entry which is preliminary data.</text>
</comment>
<dbReference type="eggNOG" id="COG1936">
    <property type="taxonomic scope" value="Bacteria"/>
</dbReference>
<proteinExistence type="predicted"/>
<dbReference type="InterPro" id="IPR027417">
    <property type="entry name" value="P-loop_NTPase"/>
</dbReference>
<evidence type="ECO:0000313" key="2">
    <source>
        <dbReference type="Proteomes" id="UP000017837"/>
    </source>
</evidence>
<evidence type="ECO:0008006" key="3">
    <source>
        <dbReference type="Google" id="ProtNLM"/>
    </source>
</evidence>
<reference evidence="1 2" key="1">
    <citation type="journal article" date="2014" name="Nature">
        <title>Sequential evolution of bacterial morphology by co-option of a developmental regulator.</title>
        <authorList>
            <person name="Jiang C."/>
            <person name="Brown P.J."/>
            <person name="Ducret A."/>
            <person name="Brun Y.V."/>
        </authorList>
    </citation>
    <scope>NUCLEOTIDE SEQUENCE [LARGE SCALE GENOMIC DNA]</scope>
    <source>
        <strain evidence="1 2">DSM 16100</strain>
    </source>
</reference>
<keyword evidence="2" id="KW-1185">Reference proteome</keyword>
<dbReference type="AlphaFoldDB" id="V4MZT5"/>
<dbReference type="Gene3D" id="3.40.50.300">
    <property type="entry name" value="P-loop containing nucleotide triphosphate hydrolases"/>
    <property type="match status" value="1"/>
</dbReference>
<dbReference type="RefSeq" id="WP_023447565.1">
    <property type="nucleotide sequence ID" value="NZ_AWGB01000164.1"/>
</dbReference>
<accession>V4MZT5</accession>
<gene>
    <name evidence="1" type="ORF">ABENE_23635</name>
</gene>
<dbReference type="Proteomes" id="UP000017837">
    <property type="component" value="Unassembled WGS sequence"/>
</dbReference>